<evidence type="ECO:0000256" key="4">
    <source>
        <dbReference type="SAM" id="MobiDB-lite"/>
    </source>
</evidence>
<dbReference type="AlphaFoldDB" id="A0A517P4X7"/>
<dbReference type="GO" id="GO:0003700">
    <property type="term" value="F:DNA-binding transcription factor activity"/>
    <property type="evidence" value="ECO:0007669"/>
    <property type="project" value="InterPro"/>
</dbReference>
<dbReference type="SMART" id="SM00347">
    <property type="entry name" value="HTH_MARR"/>
    <property type="match status" value="1"/>
</dbReference>
<name>A0A517P4X7_9PLAN</name>
<proteinExistence type="predicted"/>
<dbReference type="OrthoDB" id="32523at2"/>
<dbReference type="InterPro" id="IPR000835">
    <property type="entry name" value="HTH_MarR-typ"/>
</dbReference>
<protein>
    <submittedName>
        <fullName evidence="6">Putative HTH-type transcriptional regulator YusO</fullName>
    </submittedName>
</protein>
<dbReference type="PROSITE" id="PS50995">
    <property type="entry name" value="HTH_MARR_2"/>
    <property type="match status" value="1"/>
</dbReference>
<dbReference type="RefSeq" id="WP_145357274.1">
    <property type="nucleotide sequence ID" value="NZ_CP036265.1"/>
</dbReference>
<dbReference type="InterPro" id="IPR036390">
    <property type="entry name" value="WH_DNA-bd_sf"/>
</dbReference>
<evidence type="ECO:0000256" key="3">
    <source>
        <dbReference type="ARBA" id="ARBA00023163"/>
    </source>
</evidence>
<reference evidence="6 7" key="1">
    <citation type="submission" date="2019-02" db="EMBL/GenBank/DDBJ databases">
        <title>Deep-cultivation of Planctomycetes and their phenomic and genomic characterization uncovers novel biology.</title>
        <authorList>
            <person name="Wiegand S."/>
            <person name="Jogler M."/>
            <person name="Boedeker C."/>
            <person name="Pinto D."/>
            <person name="Vollmers J."/>
            <person name="Rivas-Marin E."/>
            <person name="Kohn T."/>
            <person name="Peeters S.H."/>
            <person name="Heuer A."/>
            <person name="Rast P."/>
            <person name="Oberbeckmann S."/>
            <person name="Bunk B."/>
            <person name="Jeske O."/>
            <person name="Meyerdierks A."/>
            <person name="Storesund J.E."/>
            <person name="Kallscheuer N."/>
            <person name="Luecker S."/>
            <person name="Lage O.M."/>
            <person name="Pohl T."/>
            <person name="Merkel B.J."/>
            <person name="Hornburger P."/>
            <person name="Mueller R.-W."/>
            <person name="Bruemmer F."/>
            <person name="Labrenz M."/>
            <person name="Spormann A.M."/>
            <person name="Op den Camp H."/>
            <person name="Overmann J."/>
            <person name="Amann R."/>
            <person name="Jetten M.S.M."/>
            <person name="Mascher T."/>
            <person name="Medema M.H."/>
            <person name="Devos D.P."/>
            <person name="Kaster A.-K."/>
            <person name="Ovreas L."/>
            <person name="Rohde M."/>
            <person name="Galperin M.Y."/>
            <person name="Jogler C."/>
        </authorList>
    </citation>
    <scope>NUCLEOTIDE SEQUENCE [LARGE SCALE GENOMIC DNA]</scope>
    <source>
        <strain evidence="6 7">CA12</strain>
    </source>
</reference>
<dbReference type="PRINTS" id="PR00598">
    <property type="entry name" value="HTHMARR"/>
</dbReference>
<dbReference type="KEGG" id="acaf:CA12_05110"/>
<keyword evidence="7" id="KW-1185">Reference proteome</keyword>
<evidence type="ECO:0000256" key="2">
    <source>
        <dbReference type="ARBA" id="ARBA00023125"/>
    </source>
</evidence>
<dbReference type="InterPro" id="IPR036388">
    <property type="entry name" value="WH-like_DNA-bd_sf"/>
</dbReference>
<dbReference type="InterPro" id="IPR039422">
    <property type="entry name" value="MarR/SlyA-like"/>
</dbReference>
<dbReference type="GO" id="GO:0003677">
    <property type="term" value="F:DNA binding"/>
    <property type="evidence" value="ECO:0007669"/>
    <property type="project" value="UniProtKB-KW"/>
</dbReference>
<evidence type="ECO:0000256" key="1">
    <source>
        <dbReference type="ARBA" id="ARBA00023015"/>
    </source>
</evidence>
<feature type="compositionally biased region" description="Low complexity" evidence="4">
    <location>
        <begin position="153"/>
        <end position="178"/>
    </location>
</feature>
<dbReference type="Pfam" id="PF12802">
    <property type="entry name" value="MarR_2"/>
    <property type="match status" value="1"/>
</dbReference>
<dbReference type="Gene3D" id="1.10.10.10">
    <property type="entry name" value="Winged helix-like DNA-binding domain superfamily/Winged helix DNA-binding domain"/>
    <property type="match status" value="1"/>
</dbReference>
<keyword evidence="1" id="KW-0805">Transcription regulation</keyword>
<organism evidence="6 7">
    <name type="scientific">Alienimonas californiensis</name>
    <dbReference type="NCBI Taxonomy" id="2527989"/>
    <lineage>
        <taxon>Bacteria</taxon>
        <taxon>Pseudomonadati</taxon>
        <taxon>Planctomycetota</taxon>
        <taxon>Planctomycetia</taxon>
        <taxon>Planctomycetales</taxon>
        <taxon>Planctomycetaceae</taxon>
        <taxon>Alienimonas</taxon>
    </lineage>
</organism>
<dbReference type="SUPFAM" id="SSF46785">
    <property type="entry name" value="Winged helix' DNA-binding domain"/>
    <property type="match status" value="1"/>
</dbReference>
<evidence type="ECO:0000313" key="7">
    <source>
        <dbReference type="Proteomes" id="UP000318741"/>
    </source>
</evidence>
<dbReference type="Proteomes" id="UP000318741">
    <property type="component" value="Chromosome"/>
</dbReference>
<feature type="region of interest" description="Disordered" evidence="4">
    <location>
        <begin position="140"/>
        <end position="178"/>
    </location>
</feature>
<sequence>MLKYDFHDSIPYFVFTAAHAIEKAMGAALEGHGITFRQCQMLGMLAAHGSLSQAQVAEMMGVEPSSVARLVDRMTRDGWIERRPDPHDRRKYQLFATDRAEPIWEGVQEVAATVRNTALEGLDEGDVPELKRMLRHLRNNLTDDPGRYPDTPSPDSALSDDCSALSDDRAPAAASASR</sequence>
<gene>
    <name evidence="6" type="primary">yusO</name>
    <name evidence="6" type="ORF">CA12_05110</name>
</gene>
<feature type="domain" description="HTH marR-type" evidence="5">
    <location>
        <begin position="7"/>
        <end position="139"/>
    </location>
</feature>
<keyword evidence="3" id="KW-0804">Transcription</keyword>
<dbReference type="PANTHER" id="PTHR33164">
    <property type="entry name" value="TRANSCRIPTIONAL REGULATOR, MARR FAMILY"/>
    <property type="match status" value="1"/>
</dbReference>
<dbReference type="GO" id="GO:0006950">
    <property type="term" value="P:response to stress"/>
    <property type="evidence" value="ECO:0007669"/>
    <property type="project" value="TreeGrafter"/>
</dbReference>
<accession>A0A517P4X7</accession>
<evidence type="ECO:0000313" key="6">
    <source>
        <dbReference type="EMBL" id="QDT14438.1"/>
    </source>
</evidence>
<dbReference type="PANTHER" id="PTHR33164:SF64">
    <property type="entry name" value="TRANSCRIPTIONAL REGULATOR SLYA"/>
    <property type="match status" value="1"/>
</dbReference>
<evidence type="ECO:0000259" key="5">
    <source>
        <dbReference type="PROSITE" id="PS50995"/>
    </source>
</evidence>
<dbReference type="EMBL" id="CP036265">
    <property type="protein sequence ID" value="QDT14438.1"/>
    <property type="molecule type" value="Genomic_DNA"/>
</dbReference>
<keyword evidence="2" id="KW-0238">DNA-binding</keyword>